<feature type="transmembrane region" description="Helical" evidence="7">
    <location>
        <begin position="12"/>
        <end position="40"/>
    </location>
</feature>
<evidence type="ECO:0000313" key="10">
    <source>
        <dbReference type="Proteomes" id="UP000060778"/>
    </source>
</evidence>
<protein>
    <submittedName>
        <fullName evidence="9">Peptide ABC transporter permease</fullName>
    </submittedName>
</protein>
<dbReference type="GO" id="GO:0005886">
    <property type="term" value="C:plasma membrane"/>
    <property type="evidence" value="ECO:0007669"/>
    <property type="project" value="UniProtKB-SubCell"/>
</dbReference>
<keyword evidence="3" id="KW-1003">Cell membrane</keyword>
<feature type="transmembrane region" description="Helical" evidence="7">
    <location>
        <begin position="52"/>
        <end position="75"/>
    </location>
</feature>
<evidence type="ECO:0000256" key="3">
    <source>
        <dbReference type="ARBA" id="ARBA00022475"/>
    </source>
</evidence>
<dbReference type="EMBL" id="CP006867">
    <property type="protein sequence ID" value="ALU11799.1"/>
    <property type="molecule type" value="Genomic_DNA"/>
</dbReference>
<evidence type="ECO:0000259" key="8">
    <source>
        <dbReference type="PROSITE" id="PS50928"/>
    </source>
</evidence>
<name>A0A0U3FPA2_9CREN</name>
<dbReference type="PATRIC" id="fig|940295.4.peg.923"/>
<sequence length="390" mass="43593">MTIEDRVRNIISYALFGATLILSTYNLYYSLPLWVLLVIYGFKTNRSLTTFLLTRVIDALIVLLAVLVITVAMFSGTIAEIKKEMIIDNIKRSVMSNPQLVQKLGEHVKEYIQETAEKIIKAQGLDRPWYENLPAYLSGVVTLDLKSQILTSNSGSRVVRDIIMERLPKTVLLFTTSTIVTIVIGIVVGMIAAKKRGSLLDKLVTVFAMITASFPMWWVGMIMIQVFAYALNVFPSGGMHTIPPPSGIDYYLDLLWHMALPLMTIVLVSFGGWAYVTRNILLGTLKEDFVLAAKARGLLERTVLIRHVLRPSLPPIVTIMALSLLASLTGAIITEIVFNWPGMGMLFWEAIETLDVPVILGLTYVSTLLFVVTMLILDIVYAILDPRVRR</sequence>
<dbReference type="Proteomes" id="UP000060778">
    <property type="component" value="Chromosome"/>
</dbReference>
<dbReference type="InterPro" id="IPR000515">
    <property type="entry name" value="MetI-like"/>
</dbReference>
<evidence type="ECO:0000256" key="7">
    <source>
        <dbReference type="RuleBase" id="RU363032"/>
    </source>
</evidence>
<feature type="transmembrane region" description="Helical" evidence="7">
    <location>
        <begin position="171"/>
        <end position="192"/>
    </location>
</feature>
<keyword evidence="4 7" id="KW-0812">Transmembrane</keyword>
<dbReference type="SUPFAM" id="SSF161098">
    <property type="entry name" value="MetI-like"/>
    <property type="match status" value="1"/>
</dbReference>
<feature type="domain" description="ABC transmembrane type-1" evidence="8">
    <location>
        <begin position="167"/>
        <end position="381"/>
    </location>
</feature>
<evidence type="ECO:0000256" key="1">
    <source>
        <dbReference type="ARBA" id="ARBA00004651"/>
    </source>
</evidence>
<dbReference type="PANTHER" id="PTHR30465:SF45">
    <property type="entry name" value="BINDING-PROTEIN-DEPENDENT TRANSPORT SYSTEMS INNER MEMBRANE COMPONENT"/>
    <property type="match status" value="1"/>
</dbReference>
<reference evidence="9 10" key="1">
    <citation type="submission" date="2013-11" db="EMBL/GenBank/DDBJ databases">
        <title>Comparative genomics of Ignicoccus.</title>
        <authorList>
            <person name="Podar M."/>
        </authorList>
    </citation>
    <scope>NUCLEOTIDE SEQUENCE [LARGE SCALE GENOMIC DNA]</scope>
    <source>
        <strain evidence="9 10">DSM 13165</strain>
    </source>
</reference>
<comment type="subcellular location">
    <subcellularLocation>
        <location evidence="1 7">Cell membrane</location>
        <topology evidence="1 7">Multi-pass membrane protein</topology>
    </subcellularLocation>
</comment>
<dbReference type="CDD" id="cd06261">
    <property type="entry name" value="TM_PBP2"/>
    <property type="match status" value="1"/>
</dbReference>
<dbReference type="KEGG" id="iis:EYM_04825"/>
<accession>A0A0U3FPA2</accession>
<dbReference type="Gene3D" id="1.10.3720.10">
    <property type="entry name" value="MetI-like"/>
    <property type="match status" value="1"/>
</dbReference>
<gene>
    <name evidence="9" type="ORF">EYM_04825</name>
</gene>
<evidence type="ECO:0000313" key="9">
    <source>
        <dbReference type="EMBL" id="ALU11799.1"/>
    </source>
</evidence>
<dbReference type="PROSITE" id="PS50928">
    <property type="entry name" value="ABC_TM1"/>
    <property type="match status" value="1"/>
</dbReference>
<dbReference type="RefSeq" id="WP_083495054.1">
    <property type="nucleotide sequence ID" value="NZ_CP006867.1"/>
</dbReference>
<keyword evidence="10" id="KW-1185">Reference proteome</keyword>
<keyword evidence="5 7" id="KW-1133">Transmembrane helix</keyword>
<feature type="transmembrane region" description="Helical" evidence="7">
    <location>
        <begin position="254"/>
        <end position="276"/>
    </location>
</feature>
<dbReference type="GeneID" id="30680353"/>
<dbReference type="PANTHER" id="PTHR30465">
    <property type="entry name" value="INNER MEMBRANE ABC TRANSPORTER"/>
    <property type="match status" value="1"/>
</dbReference>
<dbReference type="OrthoDB" id="44105at2157"/>
<feature type="transmembrane region" description="Helical" evidence="7">
    <location>
        <begin position="358"/>
        <end position="384"/>
    </location>
</feature>
<evidence type="ECO:0000256" key="4">
    <source>
        <dbReference type="ARBA" id="ARBA00022692"/>
    </source>
</evidence>
<evidence type="ECO:0000256" key="6">
    <source>
        <dbReference type="ARBA" id="ARBA00023136"/>
    </source>
</evidence>
<evidence type="ECO:0000256" key="2">
    <source>
        <dbReference type="ARBA" id="ARBA00022448"/>
    </source>
</evidence>
<keyword evidence="2 7" id="KW-0813">Transport</keyword>
<dbReference type="Pfam" id="PF00528">
    <property type="entry name" value="BPD_transp_1"/>
    <property type="match status" value="1"/>
</dbReference>
<feature type="transmembrane region" description="Helical" evidence="7">
    <location>
        <begin position="316"/>
        <end position="338"/>
    </location>
</feature>
<organism evidence="9 10">
    <name type="scientific">Ignicoccus islandicus DSM 13165</name>
    <dbReference type="NCBI Taxonomy" id="940295"/>
    <lineage>
        <taxon>Archaea</taxon>
        <taxon>Thermoproteota</taxon>
        <taxon>Thermoprotei</taxon>
        <taxon>Desulfurococcales</taxon>
        <taxon>Desulfurococcaceae</taxon>
        <taxon>Ignicoccus</taxon>
    </lineage>
</organism>
<feature type="transmembrane region" description="Helical" evidence="7">
    <location>
        <begin position="204"/>
        <end position="234"/>
    </location>
</feature>
<dbReference type="AlphaFoldDB" id="A0A0U3FPA2"/>
<proteinExistence type="inferred from homology"/>
<dbReference type="GO" id="GO:0055085">
    <property type="term" value="P:transmembrane transport"/>
    <property type="evidence" value="ECO:0007669"/>
    <property type="project" value="InterPro"/>
</dbReference>
<keyword evidence="6 7" id="KW-0472">Membrane</keyword>
<comment type="similarity">
    <text evidence="7">Belongs to the binding-protein-dependent transport system permease family.</text>
</comment>
<evidence type="ECO:0000256" key="5">
    <source>
        <dbReference type="ARBA" id="ARBA00022989"/>
    </source>
</evidence>
<dbReference type="STRING" id="940295.EYM_04825"/>
<dbReference type="InterPro" id="IPR035906">
    <property type="entry name" value="MetI-like_sf"/>
</dbReference>